<dbReference type="Gene3D" id="3.40.50.150">
    <property type="entry name" value="Vaccinia Virus protein VP39"/>
    <property type="match status" value="1"/>
</dbReference>
<dbReference type="GO" id="GO:0008168">
    <property type="term" value="F:methyltransferase activity"/>
    <property type="evidence" value="ECO:0007669"/>
    <property type="project" value="UniProtKB-KW"/>
</dbReference>
<dbReference type="SUPFAM" id="SSF53335">
    <property type="entry name" value="S-adenosyl-L-methionine-dependent methyltransferases"/>
    <property type="match status" value="1"/>
</dbReference>
<comment type="caution">
    <text evidence="4">The sequence shown here is derived from an EMBL/GenBank/DDBJ whole genome shotgun (WGS) entry which is preliminary data.</text>
</comment>
<evidence type="ECO:0000313" key="4">
    <source>
        <dbReference type="EMBL" id="MCL6423656.1"/>
    </source>
</evidence>
<organism evidence="4 5">
    <name type="scientific">Brachybacterium equifaecis</name>
    <dbReference type="NCBI Taxonomy" id="2910770"/>
    <lineage>
        <taxon>Bacteria</taxon>
        <taxon>Bacillati</taxon>
        <taxon>Actinomycetota</taxon>
        <taxon>Actinomycetes</taxon>
        <taxon>Micrococcales</taxon>
        <taxon>Dermabacteraceae</taxon>
        <taxon>Brachybacterium</taxon>
    </lineage>
</organism>
<dbReference type="PROSITE" id="PS51608">
    <property type="entry name" value="SAM_MT_UBIE"/>
    <property type="match status" value="1"/>
</dbReference>
<accession>A0ABT0R187</accession>
<dbReference type="GO" id="GO:0032259">
    <property type="term" value="P:methylation"/>
    <property type="evidence" value="ECO:0007669"/>
    <property type="project" value="UniProtKB-KW"/>
</dbReference>
<dbReference type="Pfam" id="PF01209">
    <property type="entry name" value="Ubie_methyltran"/>
    <property type="match status" value="1"/>
</dbReference>
<name>A0ABT0R187_9MICO</name>
<gene>
    <name evidence="4" type="ORF">Bequi_09700</name>
</gene>
<dbReference type="EMBL" id="JAKNCJ010000004">
    <property type="protein sequence ID" value="MCL6423656.1"/>
    <property type="molecule type" value="Genomic_DNA"/>
</dbReference>
<evidence type="ECO:0000256" key="2">
    <source>
        <dbReference type="ARBA" id="ARBA00022679"/>
    </source>
</evidence>
<dbReference type="InterPro" id="IPR029063">
    <property type="entry name" value="SAM-dependent_MTases_sf"/>
</dbReference>
<dbReference type="Proteomes" id="UP001203761">
    <property type="component" value="Unassembled WGS sequence"/>
</dbReference>
<keyword evidence="3" id="KW-0949">S-adenosyl-L-methionine</keyword>
<sequence>MFTRVAPRYEIGNTAMTLGLSRLWRREIMRRSRLRPGDVVLDLATGTGQLARDALTAEPDSRVIGADLTPAMLEQARERSPGRPIVWACMDAHNLPFPDSSVDVVTHGYLLRYLDLEAGLREQHRILVDGGRLVALETSPGSPTRAGRIAARVTSFWPRMVGRMVGQPGDYEYLQDSSLAFVSPDEVVEALRQAGFSECGYRRYLAGMLTVFWATKRS</sequence>
<evidence type="ECO:0000256" key="3">
    <source>
        <dbReference type="ARBA" id="ARBA00022691"/>
    </source>
</evidence>
<keyword evidence="2 4" id="KW-0808">Transferase</keyword>
<dbReference type="InterPro" id="IPR004033">
    <property type="entry name" value="UbiE/COQ5_MeTrFase"/>
</dbReference>
<reference evidence="4" key="1">
    <citation type="submission" date="2022-02" db="EMBL/GenBank/DDBJ databases">
        <authorList>
            <person name="Lee M."/>
            <person name="Kim S.-J."/>
            <person name="Jung M.-Y."/>
        </authorList>
    </citation>
    <scope>NUCLEOTIDE SEQUENCE</scope>
    <source>
        <strain evidence="4">JHP9</strain>
    </source>
</reference>
<proteinExistence type="predicted"/>
<dbReference type="PANTHER" id="PTHR43591:SF24">
    <property type="entry name" value="2-METHOXY-6-POLYPRENYL-1,4-BENZOQUINOL METHYLASE, MITOCHONDRIAL"/>
    <property type="match status" value="1"/>
</dbReference>
<evidence type="ECO:0000313" key="5">
    <source>
        <dbReference type="Proteomes" id="UP001203761"/>
    </source>
</evidence>
<dbReference type="EC" id="2.1.1.-" evidence="4"/>
<keyword evidence="1 4" id="KW-0489">Methyltransferase</keyword>
<protein>
    <submittedName>
        <fullName evidence="4">Class I SAM-dependent methyltransferase</fullName>
        <ecNumber evidence="4">2.1.1.-</ecNumber>
    </submittedName>
</protein>
<dbReference type="CDD" id="cd02440">
    <property type="entry name" value="AdoMet_MTases"/>
    <property type="match status" value="1"/>
</dbReference>
<keyword evidence="5" id="KW-1185">Reference proteome</keyword>
<dbReference type="PANTHER" id="PTHR43591">
    <property type="entry name" value="METHYLTRANSFERASE"/>
    <property type="match status" value="1"/>
</dbReference>
<evidence type="ECO:0000256" key="1">
    <source>
        <dbReference type="ARBA" id="ARBA00022603"/>
    </source>
</evidence>